<dbReference type="InterPro" id="IPR016024">
    <property type="entry name" value="ARM-type_fold"/>
</dbReference>
<feature type="compositionally biased region" description="Low complexity" evidence="5">
    <location>
        <begin position="850"/>
        <end position="869"/>
    </location>
</feature>
<feature type="compositionally biased region" description="Low complexity" evidence="5">
    <location>
        <begin position="746"/>
        <end position="756"/>
    </location>
</feature>
<sequence length="1192" mass="132951">MERRKRKSAIESYIDSLSDPPEKIKKSNEFYYTLRNFFIVKRWNAPLKVPYVQGAEVDLHRLYETVMAFGGWQKVAIYDRWADVSEVFGIRDDVVCGDHAIKLIYMRYLSKFEQVETMGDVDDYMDSEMSRSRGRTSSFFATNDCPVSQSRVSEYLRRDDRFSGNNEPDYGRLVKSLLAGLPNEVDFAVNVCMLLSHAGPRQLRIAYAPSILTLLAAHGGIFDDDDEVLADMSETWRTASGHDFEAFWASSGIPKDMLLRFMGSSVVSRVPIEDDENFFTAVVTDYNVKDPVSWRMNQIATIIRNLSFEPVNRVTMASSWPTMKFLLMCAKSKWAPLYTAALDALSNLACDINLSSAVLVHFSQHGLLQIIREGIFSNDKFKLIRSLEILTGLCNYEGNESLISEFLSREIFEHILDMVVVKDIMMCVYTLECLYQISEMGDLACQYLAQTPRAINQLVSMATLEAVSFGPAGLAGMKVVEYQPQGMPNPPPMQQTHPNQSHPMQPQQPSSQPQQPSRIPSQLPPPQSASSQMTVRQAIASGLVNQPQFVQQQQQQASAIPPHMQQHMSSPQLRPIAQQQPTSPVSMPPTSNGPGNGESQVEQLTEKWIRVNCVFDPAMSTPRGELYAAYVDDLRNQYHSLSGSLAMFSNVMKHLYPEVAFRISENGIMIVAQGIRLVRPHRLAPAASATAVNPATPSAEQEKKQENSTIVAHPLMKQMLSKDSKSNNLVRENGINGHNLSPSDTSSEMEAKPSSPSEEEEKKDGEKRNMNGHLEICQEPVTLSESNGFIEGKEVRIERREQNAIEKVEDCKKEKSKLHDEEREGEKLQNGTLTNGTSETTRRSSRNKSSKSSSVSPLNSNKKSSSTSKTDADEVQQNGVHLDVESSTDIDEKSIPVATTSEVETDFMCEWDGCGLFLTSSSNALVHLTQEHATEELAQVCKWPNCDGTQRSKWSLITHLQDHHCTDHHFKLAAQRRREGIAPAKPVPFRPDLPRDVPPHPGYAKHAAMDAIRRHAFNFLSREITDEPEGPVTKSIRLTSCLILRNLARYSAEGRHFLRRHEPHLCWLALSRLESSHALAQLLAELHAPAIDDEKLPTCSSSNSLLSSHPSSQYLATPQRPPVASLEGTPSRSVATLPPVSSAHRSLFVSSATSVSSHDSMPPPQMPFRSHQSLLPQPQIMPPTPLRAGAGR</sequence>
<dbReference type="InterPro" id="IPR003150">
    <property type="entry name" value="DNA-bd_RFX"/>
</dbReference>
<dbReference type="InterPro" id="IPR052406">
    <property type="entry name" value="Chromatin_Remodeling_Comp"/>
</dbReference>
<evidence type="ECO:0000259" key="6">
    <source>
        <dbReference type="PROSITE" id="PS51011"/>
    </source>
</evidence>
<feature type="compositionally biased region" description="Low complexity" evidence="5">
    <location>
        <begin position="688"/>
        <end position="699"/>
    </location>
</feature>
<reference evidence="8" key="1">
    <citation type="submission" date="2020-10" db="EMBL/GenBank/DDBJ databases">
        <authorList>
            <person name="Kikuchi T."/>
        </authorList>
    </citation>
    <scope>NUCLEOTIDE SEQUENCE</scope>
    <source>
        <strain evidence="8">NKZ352</strain>
    </source>
</reference>
<feature type="domain" description="ARID" evidence="6">
    <location>
        <begin position="24"/>
        <end position="117"/>
    </location>
</feature>
<dbReference type="SMART" id="SM01014">
    <property type="entry name" value="ARID"/>
    <property type="match status" value="1"/>
</dbReference>
<dbReference type="Pfam" id="PF01388">
    <property type="entry name" value="ARID"/>
    <property type="match status" value="1"/>
</dbReference>
<evidence type="ECO:0000256" key="1">
    <source>
        <dbReference type="ARBA" id="ARBA00022853"/>
    </source>
</evidence>
<keyword evidence="4" id="KW-0539">Nucleus</keyword>
<feature type="region of interest" description="Disordered" evidence="5">
    <location>
        <begin position="482"/>
        <end position="534"/>
    </location>
</feature>
<evidence type="ECO:0008006" key="10">
    <source>
        <dbReference type="Google" id="ProtNLM"/>
    </source>
</evidence>
<dbReference type="PROSITE" id="PS00028">
    <property type="entry name" value="ZINC_FINGER_C2H2_1"/>
    <property type="match status" value="1"/>
</dbReference>
<organism evidence="8 9">
    <name type="scientific">Caenorhabditis auriculariae</name>
    <dbReference type="NCBI Taxonomy" id="2777116"/>
    <lineage>
        <taxon>Eukaryota</taxon>
        <taxon>Metazoa</taxon>
        <taxon>Ecdysozoa</taxon>
        <taxon>Nematoda</taxon>
        <taxon>Chromadorea</taxon>
        <taxon>Rhabditida</taxon>
        <taxon>Rhabditina</taxon>
        <taxon>Rhabditomorpha</taxon>
        <taxon>Rhabditoidea</taxon>
        <taxon>Rhabditidae</taxon>
        <taxon>Peloderinae</taxon>
        <taxon>Caenorhabditis</taxon>
    </lineage>
</organism>
<dbReference type="InterPro" id="IPR036431">
    <property type="entry name" value="ARID_dom_sf"/>
</dbReference>
<feature type="compositionally biased region" description="Low complexity" evidence="5">
    <location>
        <begin position="1100"/>
        <end position="1112"/>
    </location>
</feature>
<dbReference type="SUPFAM" id="SSF48371">
    <property type="entry name" value="ARM repeat"/>
    <property type="match status" value="1"/>
</dbReference>
<feature type="region of interest" description="Disordered" evidence="5">
    <location>
        <begin position="688"/>
        <end position="707"/>
    </location>
</feature>
<feature type="compositionally biased region" description="Polar residues" evidence="5">
    <location>
        <begin position="566"/>
        <end position="601"/>
    </location>
</feature>
<evidence type="ECO:0000256" key="4">
    <source>
        <dbReference type="ARBA" id="ARBA00023242"/>
    </source>
</evidence>
<dbReference type="InterPro" id="IPR001606">
    <property type="entry name" value="ARID_dom"/>
</dbReference>
<dbReference type="SMART" id="SM00355">
    <property type="entry name" value="ZnF_C2H2"/>
    <property type="match status" value="2"/>
</dbReference>
<evidence type="ECO:0000259" key="7">
    <source>
        <dbReference type="PROSITE" id="PS51526"/>
    </source>
</evidence>
<proteinExistence type="predicted"/>
<dbReference type="GO" id="GO:0003677">
    <property type="term" value="F:DNA binding"/>
    <property type="evidence" value="ECO:0007669"/>
    <property type="project" value="InterPro"/>
</dbReference>
<protein>
    <recommendedName>
        <fullName evidence="10">ARID domain-containing protein</fullName>
    </recommendedName>
</protein>
<dbReference type="GO" id="GO:0006325">
    <property type="term" value="P:chromatin organization"/>
    <property type="evidence" value="ECO:0007669"/>
    <property type="project" value="UniProtKB-KW"/>
</dbReference>
<feature type="compositionally biased region" description="Basic and acidic residues" evidence="5">
    <location>
        <begin position="810"/>
        <end position="827"/>
    </location>
</feature>
<dbReference type="PROSITE" id="PS51526">
    <property type="entry name" value="RFX_DBD"/>
    <property type="match status" value="1"/>
</dbReference>
<evidence type="ECO:0000256" key="3">
    <source>
        <dbReference type="ARBA" id="ARBA00023163"/>
    </source>
</evidence>
<dbReference type="EMBL" id="CAJGYM010000040">
    <property type="protein sequence ID" value="CAD6193946.1"/>
    <property type="molecule type" value="Genomic_DNA"/>
</dbReference>
<keyword evidence="3" id="KW-0804">Transcription</keyword>
<dbReference type="SUPFAM" id="SSF46774">
    <property type="entry name" value="ARID-like"/>
    <property type="match status" value="1"/>
</dbReference>
<feature type="region of interest" description="Disordered" evidence="5">
    <location>
        <begin position="549"/>
        <end position="601"/>
    </location>
</feature>
<feature type="compositionally biased region" description="Basic and acidic residues" evidence="5">
    <location>
        <begin position="760"/>
        <end position="769"/>
    </location>
</feature>
<keyword evidence="2" id="KW-0805">Transcription regulation</keyword>
<feature type="compositionally biased region" description="Low complexity" evidence="5">
    <location>
        <begin position="1151"/>
        <end position="1160"/>
    </location>
</feature>
<feature type="region of interest" description="Disordered" evidence="5">
    <location>
        <begin position="1098"/>
        <end position="1138"/>
    </location>
</feature>
<dbReference type="CDD" id="cd16100">
    <property type="entry name" value="ARID"/>
    <property type="match status" value="1"/>
</dbReference>
<dbReference type="Gene3D" id="1.25.10.10">
    <property type="entry name" value="Leucine-rich Repeat Variant"/>
    <property type="match status" value="1"/>
</dbReference>
<evidence type="ECO:0000313" key="9">
    <source>
        <dbReference type="Proteomes" id="UP000835052"/>
    </source>
</evidence>
<evidence type="ECO:0000256" key="5">
    <source>
        <dbReference type="SAM" id="MobiDB-lite"/>
    </source>
</evidence>
<feature type="region of interest" description="Disordered" evidence="5">
    <location>
        <begin position="810"/>
        <end position="892"/>
    </location>
</feature>
<dbReference type="Gene3D" id="1.10.150.60">
    <property type="entry name" value="ARID DNA-binding domain"/>
    <property type="match status" value="1"/>
</dbReference>
<dbReference type="SMART" id="SM00501">
    <property type="entry name" value="BRIGHT"/>
    <property type="match status" value="1"/>
</dbReference>
<feature type="region of interest" description="Disordered" evidence="5">
    <location>
        <begin position="1151"/>
        <end position="1192"/>
    </location>
</feature>
<dbReference type="PANTHER" id="PTHR22970">
    <property type="entry name" value="AT-RICH INTERACTIVE DOMAIN-CONTAINING PROTEIN 2"/>
    <property type="match status" value="1"/>
</dbReference>
<comment type="caution">
    <text evidence="8">The sequence shown here is derived from an EMBL/GenBank/DDBJ whole genome shotgun (WGS) entry which is preliminary data.</text>
</comment>
<dbReference type="AlphaFoldDB" id="A0A8S1HBD8"/>
<accession>A0A8S1HBD8</accession>
<dbReference type="GO" id="GO:0006355">
    <property type="term" value="P:regulation of DNA-templated transcription"/>
    <property type="evidence" value="ECO:0007669"/>
    <property type="project" value="InterPro"/>
</dbReference>
<dbReference type="PANTHER" id="PTHR22970:SF14">
    <property type="entry name" value="AT-RICH INTERACTIVE DOMAIN-CONTAINING PROTEIN 2"/>
    <property type="match status" value="1"/>
</dbReference>
<evidence type="ECO:0000313" key="8">
    <source>
        <dbReference type="EMBL" id="CAD6193946.1"/>
    </source>
</evidence>
<dbReference type="OrthoDB" id="338531at2759"/>
<feature type="compositionally biased region" description="Polar residues" evidence="5">
    <location>
        <begin position="728"/>
        <end position="745"/>
    </location>
</feature>
<feature type="domain" description="RFX-type winged-helix" evidence="7">
    <location>
        <begin position="605"/>
        <end position="679"/>
    </location>
</feature>
<keyword evidence="1" id="KW-0156">Chromatin regulator</keyword>
<dbReference type="InterPro" id="IPR013087">
    <property type="entry name" value="Znf_C2H2_type"/>
</dbReference>
<dbReference type="PROSITE" id="PS51011">
    <property type="entry name" value="ARID"/>
    <property type="match status" value="1"/>
</dbReference>
<dbReference type="Proteomes" id="UP000835052">
    <property type="component" value="Unassembled WGS sequence"/>
</dbReference>
<name>A0A8S1HBD8_9PELO</name>
<feature type="compositionally biased region" description="Low complexity" evidence="5">
    <location>
        <begin position="494"/>
        <end position="521"/>
    </location>
</feature>
<keyword evidence="9" id="KW-1185">Reference proteome</keyword>
<feature type="region of interest" description="Disordered" evidence="5">
    <location>
        <begin position="728"/>
        <end position="780"/>
    </location>
</feature>
<evidence type="ECO:0000256" key="2">
    <source>
        <dbReference type="ARBA" id="ARBA00023015"/>
    </source>
</evidence>
<gene>
    <name evidence="8" type="ORF">CAUJ_LOCUS9865</name>
</gene>
<dbReference type="InterPro" id="IPR011989">
    <property type="entry name" value="ARM-like"/>
</dbReference>